<evidence type="ECO:0000259" key="2">
    <source>
        <dbReference type="Pfam" id="PF14587"/>
    </source>
</evidence>
<dbReference type="InterPro" id="IPR039743">
    <property type="entry name" value="6GAL/EXGAL"/>
</dbReference>
<dbReference type="SUPFAM" id="SSF51445">
    <property type="entry name" value="(Trans)glycosidases"/>
    <property type="match status" value="1"/>
</dbReference>
<dbReference type="AlphaFoldDB" id="A0A9W6Y092"/>
<evidence type="ECO:0000313" key="4">
    <source>
        <dbReference type="Proteomes" id="UP001165121"/>
    </source>
</evidence>
<dbReference type="InterPro" id="IPR017853">
    <property type="entry name" value="GH"/>
</dbReference>
<dbReference type="EMBL" id="BSXT01002510">
    <property type="protein sequence ID" value="GMF49285.1"/>
    <property type="molecule type" value="Genomic_DNA"/>
</dbReference>
<sequence length="428" mass="46714">MVPDKCPLALKPGTDRINLIQPWPSISATTFTFAPCTTCVMLSRRCIAVSALIPLLQSSLINADLTVKTDPSTTLINSWDGWGTSLCWWANVFGDREDIADLLFTTKESVTLSGSTSSLPALGFTIARYNIGGSGNNVVDDSGTEVSMEASDQMPAFKFIESYWLDWMSEDPTSKSWNWDADAKQRNMASLATKRDVDILEAFSNSPPWWMTNNHATAGGDDGGADNLEDWNHDQFALYLATVPMSTWWEYPGGQEGCHFEVDTQKDNLVKLRSQLDTLGLKDVGISSSDENSPSLALSTLTSMSSDTDVIAAIGKVSTHGYDGLSPYRGTDREPLKDLAAQLNKKLWDSEYGEDDATGLSLAESIALDINQMSVSAFVYWQALDSGAWGLVQSNPGDNWIGDPQPEVLRTRTVFAPHSTGYDDPVDG</sequence>
<dbReference type="PANTHER" id="PTHR42767">
    <property type="entry name" value="ENDO-BETA-1,6-GALACTANASE"/>
    <property type="match status" value="1"/>
</dbReference>
<dbReference type="PANTHER" id="PTHR42767:SF1">
    <property type="entry name" value="ENDO-BETA-1,6-GALACTANASE-LIKE DOMAIN-CONTAINING PROTEIN"/>
    <property type="match status" value="1"/>
</dbReference>
<dbReference type="InterPro" id="IPR049161">
    <property type="entry name" value="GH59_cat"/>
</dbReference>
<dbReference type="Proteomes" id="UP001165121">
    <property type="component" value="Unassembled WGS sequence"/>
</dbReference>
<gene>
    <name evidence="3" type="ORF">Pfra01_001941900</name>
</gene>
<proteinExistence type="predicted"/>
<evidence type="ECO:0000259" key="1">
    <source>
        <dbReference type="Pfam" id="PF02057"/>
    </source>
</evidence>
<evidence type="ECO:0000313" key="3">
    <source>
        <dbReference type="EMBL" id="GMF49285.1"/>
    </source>
</evidence>
<keyword evidence="4" id="KW-1185">Reference proteome</keyword>
<feature type="domain" description="Endo-beta-1,6-galactanase-like" evidence="2">
    <location>
        <begin position="81"/>
        <end position="243"/>
    </location>
</feature>
<feature type="domain" description="Glycosyl hydrolase family 59 catalytic" evidence="1">
    <location>
        <begin position="261"/>
        <end position="386"/>
    </location>
</feature>
<dbReference type="OrthoDB" id="2012278at2759"/>
<reference evidence="3" key="1">
    <citation type="submission" date="2023-04" db="EMBL/GenBank/DDBJ databases">
        <title>Phytophthora fragariaefolia NBRC 109709.</title>
        <authorList>
            <person name="Ichikawa N."/>
            <person name="Sato H."/>
            <person name="Tonouchi N."/>
        </authorList>
    </citation>
    <scope>NUCLEOTIDE SEQUENCE</scope>
    <source>
        <strain evidence="3">NBRC 109709</strain>
    </source>
</reference>
<dbReference type="Pfam" id="PF14587">
    <property type="entry name" value="Glyco_hydr_30_2"/>
    <property type="match status" value="1"/>
</dbReference>
<dbReference type="Gene3D" id="3.20.20.80">
    <property type="entry name" value="Glycosidases"/>
    <property type="match status" value="2"/>
</dbReference>
<comment type="caution">
    <text evidence="3">The sequence shown here is derived from an EMBL/GenBank/DDBJ whole genome shotgun (WGS) entry which is preliminary data.</text>
</comment>
<dbReference type="InterPro" id="IPR039514">
    <property type="entry name" value="6GAL-like"/>
</dbReference>
<organism evidence="3 4">
    <name type="scientific">Phytophthora fragariaefolia</name>
    <dbReference type="NCBI Taxonomy" id="1490495"/>
    <lineage>
        <taxon>Eukaryota</taxon>
        <taxon>Sar</taxon>
        <taxon>Stramenopiles</taxon>
        <taxon>Oomycota</taxon>
        <taxon>Peronosporomycetes</taxon>
        <taxon>Peronosporales</taxon>
        <taxon>Peronosporaceae</taxon>
        <taxon>Phytophthora</taxon>
    </lineage>
</organism>
<name>A0A9W6Y092_9STRA</name>
<dbReference type="Pfam" id="PF02057">
    <property type="entry name" value="Glyco_hydro_59"/>
    <property type="match status" value="1"/>
</dbReference>
<protein>
    <submittedName>
        <fullName evidence="3">Unnamed protein product</fullName>
    </submittedName>
</protein>
<dbReference type="GO" id="GO:0004553">
    <property type="term" value="F:hydrolase activity, hydrolyzing O-glycosyl compounds"/>
    <property type="evidence" value="ECO:0007669"/>
    <property type="project" value="InterPro"/>
</dbReference>
<accession>A0A9W6Y092</accession>